<sequence length="89" mass="10121">MLEQLVYESDRVRLSRNATKTKVMTNVYKTPITVNGTKIEYVNEYTYLGQIVSPNDLTTKEINNQSTVSMEKTSVPKRNCQKPTSTTLS</sequence>
<evidence type="ECO:0000256" key="1">
    <source>
        <dbReference type="SAM" id="MobiDB-lite"/>
    </source>
</evidence>
<dbReference type="AlphaFoldDB" id="A0A8S3XUQ7"/>
<dbReference type="OrthoDB" id="410104at2759"/>
<dbReference type="EMBL" id="CAJQZP010001305">
    <property type="protein sequence ID" value="CAG5037915.1"/>
    <property type="molecule type" value="Genomic_DNA"/>
</dbReference>
<keyword evidence="3" id="KW-1185">Reference proteome</keyword>
<proteinExistence type="predicted"/>
<dbReference type="Proteomes" id="UP000691718">
    <property type="component" value="Unassembled WGS sequence"/>
</dbReference>
<name>A0A8S3XUQ7_PARAO</name>
<accession>A0A8S3XUQ7</accession>
<reference evidence="2" key="1">
    <citation type="submission" date="2021-04" db="EMBL/GenBank/DDBJ databases">
        <authorList>
            <person name="Tunstrom K."/>
        </authorList>
    </citation>
    <scope>NUCLEOTIDE SEQUENCE</scope>
</reference>
<evidence type="ECO:0000313" key="3">
    <source>
        <dbReference type="Proteomes" id="UP000691718"/>
    </source>
</evidence>
<evidence type="ECO:0000313" key="2">
    <source>
        <dbReference type="EMBL" id="CAG5037915.1"/>
    </source>
</evidence>
<comment type="caution">
    <text evidence="2">The sequence shown here is derived from an EMBL/GenBank/DDBJ whole genome shotgun (WGS) entry which is preliminary data.</text>
</comment>
<feature type="region of interest" description="Disordered" evidence="1">
    <location>
        <begin position="67"/>
        <end position="89"/>
    </location>
</feature>
<protein>
    <submittedName>
        <fullName evidence="2">(apollo) hypothetical protein</fullName>
    </submittedName>
</protein>
<organism evidence="2 3">
    <name type="scientific">Parnassius apollo</name>
    <name type="common">Apollo butterfly</name>
    <name type="synonym">Papilio apollo</name>
    <dbReference type="NCBI Taxonomy" id="110799"/>
    <lineage>
        <taxon>Eukaryota</taxon>
        <taxon>Metazoa</taxon>
        <taxon>Ecdysozoa</taxon>
        <taxon>Arthropoda</taxon>
        <taxon>Hexapoda</taxon>
        <taxon>Insecta</taxon>
        <taxon>Pterygota</taxon>
        <taxon>Neoptera</taxon>
        <taxon>Endopterygota</taxon>
        <taxon>Lepidoptera</taxon>
        <taxon>Glossata</taxon>
        <taxon>Ditrysia</taxon>
        <taxon>Papilionoidea</taxon>
        <taxon>Papilionidae</taxon>
        <taxon>Parnassiinae</taxon>
        <taxon>Parnassini</taxon>
        <taxon>Parnassius</taxon>
        <taxon>Parnassius</taxon>
    </lineage>
</organism>
<gene>
    <name evidence="2" type="ORF">PAPOLLO_LOCUS21270</name>
</gene>